<keyword evidence="2" id="KW-1185">Reference proteome</keyword>
<comment type="caution">
    <text evidence="1">The sequence shown here is derived from an EMBL/GenBank/DDBJ whole genome shotgun (WGS) entry which is preliminary data.</text>
</comment>
<organism evidence="1 2">
    <name type="scientific">Rhododendron griersonianum</name>
    <dbReference type="NCBI Taxonomy" id="479676"/>
    <lineage>
        <taxon>Eukaryota</taxon>
        <taxon>Viridiplantae</taxon>
        <taxon>Streptophyta</taxon>
        <taxon>Embryophyta</taxon>
        <taxon>Tracheophyta</taxon>
        <taxon>Spermatophyta</taxon>
        <taxon>Magnoliopsida</taxon>
        <taxon>eudicotyledons</taxon>
        <taxon>Gunneridae</taxon>
        <taxon>Pentapetalae</taxon>
        <taxon>asterids</taxon>
        <taxon>Ericales</taxon>
        <taxon>Ericaceae</taxon>
        <taxon>Ericoideae</taxon>
        <taxon>Rhodoreae</taxon>
        <taxon>Rhododendron</taxon>
    </lineage>
</organism>
<dbReference type="Proteomes" id="UP000823749">
    <property type="component" value="Chromosome 4"/>
</dbReference>
<evidence type="ECO:0008006" key="3">
    <source>
        <dbReference type="Google" id="ProtNLM"/>
    </source>
</evidence>
<evidence type="ECO:0000313" key="2">
    <source>
        <dbReference type="Proteomes" id="UP000823749"/>
    </source>
</evidence>
<dbReference type="EMBL" id="JACTNZ010000004">
    <property type="protein sequence ID" value="KAG5553153.1"/>
    <property type="molecule type" value="Genomic_DNA"/>
</dbReference>
<reference evidence="1" key="1">
    <citation type="submission" date="2020-08" db="EMBL/GenBank/DDBJ databases">
        <title>Plant Genome Project.</title>
        <authorList>
            <person name="Zhang R.-G."/>
        </authorList>
    </citation>
    <scope>NUCLEOTIDE SEQUENCE</scope>
    <source>
        <strain evidence="1">WSP0</strain>
        <tissue evidence="1">Leaf</tissue>
    </source>
</reference>
<evidence type="ECO:0000313" key="1">
    <source>
        <dbReference type="EMBL" id="KAG5553153.1"/>
    </source>
</evidence>
<protein>
    <recommendedName>
        <fullName evidence="3">Secreted protein</fullName>
    </recommendedName>
</protein>
<gene>
    <name evidence="1" type="ORF">RHGRI_011125</name>
</gene>
<proteinExistence type="predicted"/>
<name>A0AAV6KKN8_9ERIC</name>
<dbReference type="AlphaFoldDB" id="A0AAV6KKN8"/>
<sequence>MWGTLGIVLLARAHLQGVFRVQEERNRGDQVTLFRTSRALSHLLIQGLREFSLNVRSCVIVVVSLVMFELNVRGVQDLALLVGSLTISRETVHRLIASRKSLIHRGNRPLE</sequence>
<accession>A0AAV6KKN8</accession>